<proteinExistence type="predicted"/>
<gene>
    <name evidence="3" type="ORF">QTG54_003388</name>
</gene>
<dbReference type="InterPro" id="IPR036779">
    <property type="entry name" value="LysM_dom_sf"/>
</dbReference>
<dbReference type="InterPro" id="IPR001478">
    <property type="entry name" value="PDZ"/>
</dbReference>
<accession>A0AAD8YFB0</accession>
<dbReference type="EMBL" id="JATAAI010000005">
    <property type="protein sequence ID" value="KAK1745464.1"/>
    <property type="molecule type" value="Genomic_DNA"/>
</dbReference>
<dbReference type="Gene3D" id="3.10.350.10">
    <property type="entry name" value="LysM domain"/>
    <property type="match status" value="1"/>
</dbReference>
<evidence type="ECO:0000256" key="1">
    <source>
        <dbReference type="SAM" id="MobiDB-lite"/>
    </source>
</evidence>
<protein>
    <recommendedName>
        <fullName evidence="2">PDZ domain-containing protein</fullName>
    </recommendedName>
</protein>
<feature type="compositionally biased region" description="Polar residues" evidence="1">
    <location>
        <begin position="20"/>
        <end position="34"/>
    </location>
</feature>
<reference evidence="3" key="1">
    <citation type="submission" date="2023-06" db="EMBL/GenBank/DDBJ databases">
        <title>Survivors Of The Sea: Transcriptome response of Skeletonema marinoi to long-term dormancy.</title>
        <authorList>
            <person name="Pinder M.I.M."/>
            <person name="Kourtchenko O."/>
            <person name="Robertson E.K."/>
            <person name="Larsson T."/>
            <person name="Maumus F."/>
            <person name="Osuna-Cruz C.M."/>
            <person name="Vancaester E."/>
            <person name="Stenow R."/>
            <person name="Vandepoele K."/>
            <person name="Ploug H."/>
            <person name="Bruchert V."/>
            <person name="Godhe A."/>
            <person name="Topel M."/>
        </authorList>
    </citation>
    <scope>NUCLEOTIDE SEQUENCE</scope>
    <source>
        <strain evidence="3">R05AC</strain>
    </source>
</reference>
<evidence type="ECO:0000313" key="3">
    <source>
        <dbReference type="EMBL" id="KAK1745464.1"/>
    </source>
</evidence>
<feature type="region of interest" description="Disordered" evidence="1">
    <location>
        <begin position="1"/>
        <end position="35"/>
    </location>
</feature>
<comment type="caution">
    <text evidence="3">The sequence shown here is derived from an EMBL/GenBank/DDBJ whole genome shotgun (WGS) entry which is preliminary data.</text>
</comment>
<dbReference type="SMART" id="SM00228">
    <property type="entry name" value="PDZ"/>
    <property type="match status" value="1"/>
</dbReference>
<dbReference type="InterPro" id="IPR041489">
    <property type="entry name" value="PDZ_6"/>
</dbReference>
<dbReference type="Pfam" id="PF17820">
    <property type="entry name" value="PDZ_6"/>
    <property type="match status" value="1"/>
</dbReference>
<feature type="compositionally biased region" description="Low complexity" evidence="1">
    <location>
        <begin position="240"/>
        <end position="252"/>
    </location>
</feature>
<dbReference type="SUPFAM" id="SSF50156">
    <property type="entry name" value="PDZ domain-like"/>
    <property type="match status" value="1"/>
</dbReference>
<dbReference type="Gene3D" id="2.30.42.10">
    <property type="match status" value="1"/>
</dbReference>
<organism evidence="3 4">
    <name type="scientific">Skeletonema marinoi</name>
    <dbReference type="NCBI Taxonomy" id="267567"/>
    <lineage>
        <taxon>Eukaryota</taxon>
        <taxon>Sar</taxon>
        <taxon>Stramenopiles</taxon>
        <taxon>Ochrophyta</taxon>
        <taxon>Bacillariophyta</taxon>
        <taxon>Coscinodiscophyceae</taxon>
        <taxon>Thalassiosirophycidae</taxon>
        <taxon>Thalassiosirales</taxon>
        <taxon>Skeletonemataceae</taxon>
        <taxon>Skeletonema</taxon>
        <taxon>Skeletonema marinoi-dohrnii complex</taxon>
    </lineage>
</organism>
<name>A0AAD8YFB0_9STRA</name>
<dbReference type="PROSITE" id="PS50106">
    <property type="entry name" value="PDZ"/>
    <property type="match status" value="1"/>
</dbReference>
<dbReference type="AlphaFoldDB" id="A0AAD8YFB0"/>
<dbReference type="Proteomes" id="UP001224775">
    <property type="component" value="Unassembled WGS sequence"/>
</dbReference>
<feature type="compositionally biased region" description="Polar residues" evidence="1">
    <location>
        <begin position="188"/>
        <end position="197"/>
    </location>
</feature>
<feature type="domain" description="PDZ" evidence="2">
    <location>
        <begin position="46"/>
        <end position="144"/>
    </location>
</feature>
<evidence type="ECO:0000313" key="4">
    <source>
        <dbReference type="Proteomes" id="UP001224775"/>
    </source>
</evidence>
<dbReference type="InterPro" id="IPR036034">
    <property type="entry name" value="PDZ_sf"/>
</dbReference>
<evidence type="ECO:0000259" key="2">
    <source>
        <dbReference type="PROSITE" id="PS50106"/>
    </source>
</evidence>
<keyword evidence="4" id="KW-1185">Reference proteome</keyword>
<sequence>MEKMAQQPPMASVAGEGRTDSFSSQTTHNNTTNKMADMKNKFMSWTLNVIKETAASPSPPSSPLYGVGVELALAQPRSSDRPPRKDGGFLRRKYQVIIIASLHPSGPAAKMGLQKGDVVLQVDDTQLDYDQRVYTPSDVAQLVRGPEGTFVDVTIERREHQGGEIIQKEFHLRRDPIVSIRGRRMLKSNSRSKIGTPTASADDVGGAGAGADTTRKDDMSTAAATDVESAETSSNHTAKNKSSGNESNSSTKLPTPKMLDRLDSVLNEEKEEEKEEVKGKFKALVPENDDEQAPLNQDQPPLSSEEASEEKTQDDNDISSNADNVSDQWELISERSGSALVVSINGSLLSGGGSASHFLRCASPSLLKNKFVLTEYTAESSYLEHIVLPTDTLQGLCLAYKVSATRLRMENKFSGNSLQMAPKKIKIPMNGVTKGMVIKTQDRTSKEFKLYAFVAEIPTMELIEAKAYLDLSNWDLDEALRSAREDIDYGWDYYNNGSGAESPAVPMFASSVTAKPKDLTAQDIYDGAPAFEGDGFELQDIHIPKTDGR</sequence>
<feature type="region of interest" description="Disordered" evidence="1">
    <location>
        <begin position="188"/>
        <end position="322"/>
    </location>
</feature>